<dbReference type="Pfam" id="PF00581">
    <property type="entry name" value="Rhodanese"/>
    <property type="match status" value="1"/>
</dbReference>
<evidence type="ECO:0000259" key="1">
    <source>
        <dbReference type="PROSITE" id="PS50206"/>
    </source>
</evidence>
<dbReference type="PATRIC" id="fig|1230338.3.peg.1943"/>
<proteinExistence type="predicted"/>
<dbReference type="STRING" id="1230338.MOMA_09046"/>
<dbReference type="PROSITE" id="PS50206">
    <property type="entry name" value="RHODANESE_3"/>
    <property type="match status" value="1"/>
</dbReference>
<dbReference type="Gene3D" id="3.40.250.10">
    <property type="entry name" value="Rhodanese-like domain"/>
    <property type="match status" value="1"/>
</dbReference>
<comment type="caution">
    <text evidence="2">The sequence shown here is derived from an EMBL/GenBank/DDBJ whole genome shotgun (WGS) entry which is preliminary data.</text>
</comment>
<dbReference type="OrthoDB" id="9814704at2"/>
<sequence>MITEKHITDFTPKPTDIIWDVRDQKSYQEGHIEYAKNQPLETLSDDLLASTNGPIYVLCGGGTKAAKAACLLNELDPEREIVHLTGGTRGAKTAGMTIVVEDQ</sequence>
<dbReference type="CDD" id="cd00158">
    <property type="entry name" value="RHOD"/>
    <property type="match status" value="1"/>
</dbReference>
<dbReference type="EMBL" id="ANIN01000002">
    <property type="protein sequence ID" value="ELA08693.1"/>
    <property type="molecule type" value="Genomic_DNA"/>
</dbReference>
<dbReference type="InterPro" id="IPR036873">
    <property type="entry name" value="Rhodanese-like_dom_sf"/>
</dbReference>
<dbReference type="SUPFAM" id="SSF52821">
    <property type="entry name" value="Rhodanese/Cell cycle control phosphatase"/>
    <property type="match status" value="1"/>
</dbReference>
<gene>
    <name evidence="2" type="ORF">MOMA_09046</name>
</gene>
<reference evidence="2 3" key="1">
    <citation type="journal article" date="2013" name="Genome Announc.">
        <title>Genome Sequence of Moraxella macacae 0408225, a Novel Bacterial Species Isolated from a Cynomolgus Macaque with Epistaxis.</title>
        <authorList>
            <person name="Ladner J.T."/>
            <person name="Whitehouse C.A."/>
            <person name="Koroleva G.I."/>
            <person name="Palacios G.F."/>
        </authorList>
    </citation>
    <scope>NUCLEOTIDE SEQUENCE [LARGE SCALE GENOMIC DNA]</scope>
    <source>
        <strain evidence="2 3">0408225</strain>
    </source>
</reference>
<dbReference type="SMART" id="SM00450">
    <property type="entry name" value="RHOD"/>
    <property type="match status" value="1"/>
</dbReference>
<accession>L2F8A3</accession>
<protein>
    <recommendedName>
        <fullName evidence="1">Rhodanese domain-containing protein</fullName>
    </recommendedName>
</protein>
<dbReference type="InterPro" id="IPR001763">
    <property type="entry name" value="Rhodanese-like_dom"/>
</dbReference>
<dbReference type="RefSeq" id="WP_009502253.1">
    <property type="nucleotide sequence ID" value="NZ_ANIN01000002.1"/>
</dbReference>
<keyword evidence="3" id="KW-1185">Reference proteome</keyword>
<dbReference type="eggNOG" id="COG0607">
    <property type="taxonomic scope" value="Bacteria"/>
</dbReference>
<organism evidence="2 3">
    <name type="scientific">Moraxella macacae 0408225</name>
    <dbReference type="NCBI Taxonomy" id="1230338"/>
    <lineage>
        <taxon>Bacteria</taxon>
        <taxon>Pseudomonadati</taxon>
        <taxon>Pseudomonadota</taxon>
        <taxon>Gammaproteobacteria</taxon>
        <taxon>Moraxellales</taxon>
        <taxon>Moraxellaceae</taxon>
        <taxon>Moraxella</taxon>
    </lineage>
</organism>
<dbReference type="Proteomes" id="UP000023795">
    <property type="component" value="Unassembled WGS sequence"/>
</dbReference>
<name>L2F8A3_9GAMM</name>
<evidence type="ECO:0000313" key="3">
    <source>
        <dbReference type="Proteomes" id="UP000023795"/>
    </source>
</evidence>
<dbReference type="AlphaFoldDB" id="L2F8A3"/>
<evidence type="ECO:0000313" key="2">
    <source>
        <dbReference type="EMBL" id="ELA08693.1"/>
    </source>
</evidence>
<feature type="domain" description="Rhodanese" evidence="1">
    <location>
        <begin position="12"/>
        <end position="100"/>
    </location>
</feature>